<sequence length="130" mass="14550">MFIAAAILMAVGSLSTANLTSSTFSGLASILETEHSIHTQENQGFDHHFLGNLEQEKELELIAEEVEEEDWRQSYKLARKDHYSFDYSNSSEEVFEVHNAPVSASRAIQHSNALASSSPHIYLLHSVFII</sequence>
<organism evidence="2 3">
    <name type="scientific">Nonlabens agnitus</name>
    <dbReference type="NCBI Taxonomy" id="870484"/>
    <lineage>
        <taxon>Bacteria</taxon>
        <taxon>Pseudomonadati</taxon>
        <taxon>Bacteroidota</taxon>
        <taxon>Flavobacteriia</taxon>
        <taxon>Flavobacteriales</taxon>
        <taxon>Flavobacteriaceae</taxon>
        <taxon>Nonlabens</taxon>
    </lineage>
</organism>
<gene>
    <name evidence="2" type="ORF">BST86_06025</name>
</gene>
<feature type="signal peptide" evidence="1">
    <location>
        <begin position="1"/>
        <end position="17"/>
    </location>
</feature>
<proteinExistence type="predicted"/>
<evidence type="ECO:0000313" key="3">
    <source>
        <dbReference type="Proteomes" id="UP000239532"/>
    </source>
</evidence>
<accession>A0A2S9WT86</accession>
<keyword evidence="3" id="KW-1185">Reference proteome</keyword>
<dbReference type="EMBL" id="MQUC01000003">
    <property type="protein sequence ID" value="PRP66688.1"/>
    <property type="molecule type" value="Genomic_DNA"/>
</dbReference>
<dbReference type="RefSeq" id="WP_105982489.1">
    <property type="nucleotide sequence ID" value="NZ_MQUC01000003.1"/>
</dbReference>
<dbReference type="Proteomes" id="UP000239532">
    <property type="component" value="Unassembled WGS sequence"/>
</dbReference>
<protein>
    <submittedName>
        <fullName evidence="2">Uncharacterized protein</fullName>
    </submittedName>
</protein>
<keyword evidence="1" id="KW-0732">Signal</keyword>
<feature type="chain" id="PRO_5015548438" evidence="1">
    <location>
        <begin position="18"/>
        <end position="130"/>
    </location>
</feature>
<name>A0A2S9WT86_9FLAO</name>
<evidence type="ECO:0000313" key="2">
    <source>
        <dbReference type="EMBL" id="PRP66688.1"/>
    </source>
</evidence>
<reference evidence="2 3" key="1">
    <citation type="submission" date="2016-11" db="EMBL/GenBank/DDBJ databases">
        <title>Trade-off between light-utilization and light-protection in marine flavobacteria.</title>
        <authorList>
            <person name="Kumagai Y."/>
        </authorList>
    </citation>
    <scope>NUCLEOTIDE SEQUENCE [LARGE SCALE GENOMIC DNA]</scope>
    <source>
        <strain evidence="2 3">JCM 17109</strain>
    </source>
</reference>
<evidence type="ECO:0000256" key="1">
    <source>
        <dbReference type="SAM" id="SignalP"/>
    </source>
</evidence>
<comment type="caution">
    <text evidence="2">The sequence shown here is derived from an EMBL/GenBank/DDBJ whole genome shotgun (WGS) entry which is preliminary data.</text>
</comment>
<dbReference type="AlphaFoldDB" id="A0A2S9WT86"/>